<accession>A0A1Y1ZE04</accession>
<evidence type="ECO:0000313" key="3">
    <source>
        <dbReference type="Proteomes" id="UP000193144"/>
    </source>
</evidence>
<dbReference type="AlphaFoldDB" id="A0A1Y1ZE04"/>
<dbReference type="OrthoDB" id="3800712at2759"/>
<feature type="chain" id="PRO_5012192253" evidence="1">
    <location>
        <begin position="23"/>
        <end position="382"/>
    </location>
</feature>
<sequence>MAFRLIHRMFVISLGVLSAVCAIPKDDFPYALTFGPTMITASQWRSPGDIKAIIFTGGHDYISYFNDAIANSGKRFSVDGKRMASDGDVTPPPEIHDMLAVTSIFRNEIGRLSRNISATSKLGHEPQYSSVFYPRFLNYSPQSAIYSAVFYEGSLNEKMPSKYGFLGSTAAFAYGLDNCTNCGQTDSKCVPEDDCEDLIYHSRRLLEYQTFPVTGGRFSQDFGEESGRKMREDIGNEAYNLKLYEFLKNFAEKYLSQPWHGKVENINAIVVFGEASKEVVADLQDLARDAVGIGVVKAMDVIDPLLAAPYGAAMYARDTAMYPEEYSFWLRQRKRQEMLERMAELDELRPGASVYLSHNGSCSLEGREIVENVTRDRLLDAL</sequence>
<gene>
    <name evidence="2" type="ORF">BCR34DRAFT_589967</name>
</gene>
<comment type="caution">
    <text evidence="2">The sequence shown here is derived from an EMBL/GenBank/DDBJ whole genome shotgun (WGS) entry which is preliminary data.</text>
</comment>
<evidence type="ECO:0000313" key="2">
    <source>
        <dbReference type="EMBL" id="ORY08471.1"/>
    </source>
</evidence>
<name>A0A1Y1ZE04_9PLEO</name>
<organism evidence="2 3">
    <name type="scientific">Clohesyomyces aquaticus</name>
    <dbReference type="NCBI Taxonomy" id="1231657"/>
    <lineage>
        <taxon>Eukaryota</taxon>
        <taxon>Fungi</taxon>
        <taxon>Dikarya</taxon>
        <taxon>Ascomycota</taxon>
        <taxon>Pezizomycotina</taxon>
        <taxon>Dothideomycetes</taxon>
        <taxon>Pleosporomycetidae</taxon>
        <taxon>Pleosporales</taxon>
        <taxon>Lindgomycetaceae</taxon>
        <taxon>Clohesyomyces</taxon>
    </lineage>
</organism>
<feature type="signal peptide" evidence="1">
    <location>
        <begin position="1"/>
        <end position="22"/>
    </location>
</feature>
<evidence type="ECO:0000256" key="1">
    <source>
        <dbReference type="SAM" id="SignalP"/>
    </source>
</evidence>
<keyword evidence="1" id="KW-0732">Signal</keyword>
<reference evidence="2 3" key="1">
    <citation type="submission" date="2016-07" db="EMBL/GenBank/DDBJ databases">
        <title>Pervasive Adenine N6-methylation of Active Genes in Fungi.</title>
        <authorList>
            <consortium name="DOE Joint Genome Institute"/>
            <person name="Mondo S.J."/>
            <person name="Dannebaum R.O."/>
            <person name="Kuo R.C."/>
            <person name="Labutti K."/>
            <person name="Haridas S."/>
            <person name="Kuo A."/>
            <person name="Salamov A."/>
            <person name="Ahrendt S.R."/>
            <person name="Lipzen A."/>
            <person name="Sullivan W."/>
            <person name="Andreopoulos W.B."/>
            <person name="Clum A."/>
            <person name="Lindquist E."/>
            <person name="Daum C."/>
            <person name="Ramamoorthy G.K."/>
            <person name="Gryganskyi A."/>
            <person name="Culley D."/>
            <person name="Magnuson J.K."/>
            <person name="James T.Y."/>
            <person name="O'Malley M.A."/>
            <person name="Stajich J.E."/>
            <person name="Spatafora J.W."/>
            <person name="Visel A."/>
            <person name="Grigoriev I.V."/>
        </authorList>
    </citation>
    <scope>NUCLEOTIDE SEQUENCE [LARGE SCALE GENOMIC DNA]</scope>
    <source>
        <strain evidence="2 3">CBS 115471</strain>
    </source>
</reference>
<keyword evidence="3" id="KW-1185">Reference proteome</keyword>
<proteinExistence type="predicted"/>
<dbReference type="Proteomes" id="UP000193144">
    <property type="component" value="Unassembled WGS sequence"/>
</dbReference>
<dbReference type="EMBL" id="MCFA01000101">
    <property type="protein sequence ID" value="ORY08471.1"/>
    <property type="molecule type" value="Genomic_DNA"/>
</dbReference>
<protein>
    <submittedName>
        <fullName evidence="2">Uncharacterized protein</fullName>
    </submittedName>
</protein>